<dbReference type="SUPFAM" id="SSF48403">
    <property type="entry name" value="Ankyrin repeat"/>
    <property type="match status" value="1"/>
</dbReference>
<dbReference type="PANTHER" id="PTHR24159">
    <property type="match status" value="1"/>
</dbReference>
<evidence type="ECO:0000313" key="2">
    <source>
        <dbReference type="Proteomes" id="UP001470230"/>
    </source>
</evidence>
<gene>
    <name evidence="1" type="ORF">M9Y10_020074</name>
</gene>
<comment type="caution">
    <text evidence="1">The sequence shown here is derived from an EMBL/GenBank/DDBJ whole genome shotgun (WGS) entry which is preliminary data.</text>
</comment>
<keyword evidence="2" id="KW-1185">Reference proteome</keyword>
<sequence>MDEFIAKQLSTVKRRNKNYPLYFAPELKPLMNEFIKPKNIFPFYLIVEIEKEQSEDFYVKRKIGENDEIICQIIRNDSLDEFIDYISKNDIQLDSIIQPSIFETNNFLLKNNYVSLIEYAAFFGSKKIFQYLIKFNNMSSLETSIWNYAIHGGNAEIIHYLEENHIQPALNDKKEYEIFFKESIKCHFNDAANYIKNKYIKEDWNKSFDILINALKYYNFYYIQNELINDSSFGYLCKYDYFMLVQILLCEKEININQKIANI</sequence>
<proteinExistence type="predicted"/>
<protein>
    <recommendedName>
        <fullName evidence="3">DUF3447 domain-containing protein</fullName>
    </recommendedName>
</protein>
<reference evidence="1 2" key="1">
    <citation type="submission" date="2024-04" db="EMBL/GenBank/DDBJ databases">
        <title>Tritrichomonas musculus Genome.</title>
        <authorList>
            <person name="Alves-Ferreira E."/>
            <person name="Grigg M."/>
            <person name="Lorenzi H."/>
            <person name="Galac M."/>
        </authorList>
    </citation>
    <scope>NUCLEOTIDE SEQUENCE [LARGE SCALE GENOMIC DNA]</scope>
    <source>
        <strain evidence="1 2">EAF2021</strain>
    </source>
</reference>
<dbReference type="Proteomes" id="UP001470230">
    <property type="component" value="Unassembled WGS sequence"/>
</dbReference>
<accession>A0ABR2HG42</accession>
<organism evidence="1 2">
    <name type="scientific">Tritrichomonas musculus</name>
    <dbReference type="NCBI Taxonomy" id="1915356"/>
    <lineage>
        <taxon>Eukaryota</taxon>
        <taxon>Metamonada</taxon>
        <taxon>Parabasalia</taxon>
        <taxon>Tritrichomonadida</taxon>
        <taxon>Tritrichomonadidae</taxon>
        <taxon>Tritrichomonas</taxon>
    </lineage>
</organism>
<dbReference type="EMBL" id="JAPFFF010000029">
    <property type="protein sequence ID" value="KAK8846073.1"/>
    <property type="molecule type" value="Genomic_DNA"/>
</dbReference>
<dbReference type="InterPro" id="IPR036770">
    <property type="entry name" value="Ankyrin_rpt-contain_sf"/>
</dbReference>
<dbReference type="PANTHER" id="PTHR24159:SF5">
    <property type="entry name" value="ANK_REP_REGION DOMAIN-CONTAINING PROTEIN"/>
    <property type="match status" value="1"/>
</dbReference>
<evidence type="ECO:0000313" key="1">
    <source>
        <dbReference type="EMBL" id="KAK8846073.1"/>
    </source>
</evidence>
<name>A0ABR2HG42_9EUKA</name>
<evidence type="ECO:0008006" key="3">
    <source>
        <dbReference type="Google" id="ProtNLM"/>
    </source>
</evidence>